<name>A0ACC0TSI4_9AGAM</name>
<reference evidence="1" key="1">
    <citation type="submission" date="2021-03" db="EMBL/GenBank/DDBJ databases">
        <title>Evolutionary priming and transition to the ectomycorrhizal habit in an iconic lineage of mushroom-forming fungi: is preadaptation a requirement?</title>
        <authorList>
            <consortium name="DOE Joint Genome Institute"/>
            <person name="Looney B.P."/>
            <person name="Miyauchi S."/>
            <person name="Morin E."/>
            <person name="Drula E."/>
            <person name="Courty P.E."/>
            <person name="Chicoki N."/>
            <person name="Fauchery L."/>
            <person name="Kohler A."/>
            <person name="Kuo A."/>
            <person name="LaButti K."/>
            <person name="Pangilinan J."/>
            <person name="Lipzen A."/>
            <person name="Riley R."/>
            <person name="Andreopoulos W."/>
            <person name="He G."/>
            <person name="Johnson J."/>
            <person name="Barry K.W."/>
            <person name="Grigoriev I.V."/>
            <person name="Nagy L."/>
            <person name="Hibbett D."/>
            <person name="Henrissat B."/>
            <person name="Matheny P.B."/>
            <person name="Labbe J."/>
            <person name="Martin A.F."/>
        </authorList>
    </citation>
    <scope>NUCLEOTIDE SEQUENCE</scope>
    <source>
        <strain evidence="1">BPL698</strain>
    </source>
</reference>
<evidence type="ECO:0000313" key="2">
    <source>
        <dbReference type="Proteomes" id="UP001207468"/>
    </source>
</evidence>
<dbReference type="EMBL" id="JAGFNK010000726">
    <property type="protein sequence ID" value="KAI9442016.1"/>
    <property type="molecule type" value="Genomic_DNA"/>
</dbReference>
<protein>
    <submittedName>
        <fullName evidence="1">Uncharacterized protein</fullName>
    </submittedName>
</protein>
<keyword evidence="2" id="KW-1185">Reference proteome</keyword>
<gene>
    <name evidence="1" type="ORF">F5148DRAFT_1257473</name>
</gene>
<accession>A0ACC0TSI4</accession>
<comment type="caution">
    <text evidence="1">The sequence shown here is derived from an EMBL/GenBank/DDBJ whole genome shotgun (WGS) entry which is preliminary data.</text>
</comment>
<sequence length="148" mass="16977">MASLMLFSCPLSPSILAADSVIAAITYPPDLAVGNLRLYQRHGHGYSPGHGSAAPLLELNETKVLLHHAPTPLWCVWGCMSEKERGCWTSKWTVRERKGESRYRVWSFGFRQRQTDERGEGKDSCSELFYYRVAKCFMYRNEEQREGK</sequence>
<organism evidence="1 2">
    <name type="scientific">Russula earlei</name>
    <dbReference type="NCBI Taxonomy" id="71964"/>
    <lineage>
        <taxon>Eukaryota</taxon>
        <taxon>Fungi</taxon>
        <taxon>Dikarya</taxon>
        <taxon>Basidiomycota</taxon>
        <taxon>Agaricomycotina</taxon>
        <taxon>Agaricomycetes</taxon>
        <taxon>Russulales</taxon>
        <taxon>Russulaceae</taxon>
        <taxon>Russula</taxon>
    </lineage>
</organism>
<dbReference type="Proteomes" id="UP001207468">
    <property type="component" value="Unassembled WGS sequence"/>
</dbReference>
<proteinExistence type="predicted"/>
<evidence type="ECO:0000313" key="1">
    <source>
        <dbReference type="EMBL" id="KAI9442016.1"/>
    </source>
</evidence>